<protein>
    <submittedName>
        <fullName evidence="1">Uncharacterized protein</fullName>
    </submittedName>
</protein>
<gene>
    <name evidence="1" type="ORF">FYK55_07100</name>
</gene>
<sequence>MAGFLELQNAANLLDKLRHDMKLLEESPLDTYRAFNFFVTAEHLADWQFPGRVNDRNRKQLRRNSILLQICSHLANGMKHFHAEAKHHDTVSGATKNEGVFGSVYGNLFGAVFGREITIELDGDAKEQFGEKINAVELANKVLLFWEQQIEGQ</sequence>
<evidence type="ECO:0000313" key="1">
    <source>
        <dbReference type="EMBL" id="KAA5545411.1"/>
    </source>
</evidence>
<dbReference type="EMBL" id="VWOX01000003">
    <property type="protein sequence ID" value="KAA5545411.1"/>
    <property type="molecule type" value="Genomic_DNA"/>
</dbReference>
<dbReference type="RefSeq" id="WP_150075680.1">
    <property type="nucleotide sequence ID" value="NZ_VWOX01000003.1"/>
</dbReference>
<dbReference type="Proteomes" id="UP000324479">
    <property type="component" value="Unassembled WGS sequence"/>
</dbReference>
<organism evidence="1 2">
    <name type="scientific">Roseiconus nitratireducens</name>
    <dbReference type="NCBI Taxonomy" id="2605748"/>
    <lineage>
        <taxon>Bacteria</taxon>
        <taxon>Pseudomonadati</taxon>
        <taxon>Planctomycetota</taxon>
        <taxon>Planctomycetia</taxon>
        <taxon>Pirellulales</taxon>
        <taxon>Pirellulaceae</taxon>
        <taxon>Roseiconus</taxon>
    </lineage>
</organism>
<keyword evidence="2" id="KW-1185">Reference proteome</keyword>
<name>A0A5M6DCX0_9BACT</name>
<evidence type="ECO:0000313" key="2">
    <source>
        <dbReference type="Proteomes" id="UP000324479"/>
    </source>
</evidence>
<dbReference type="AlphaFoldDB" id="A0A5M6DCX0"/>
<comment type="caution">
    <text evidence="1">The sequence shown here is derived from an EMBL/GenBank/DDBJ whole genome shotgun (WGS) entry which is preliminary data.</text>
</comment>
<reference evidence="1 2" key="1">
    <citation type="submission" date="2019-08" db="EMBL/GenBank/DDBJ databases">
        <authorList>
            <person name="Dhanesh K."/>
            <person name="Kumar G."/>
            <person name="Sasikala C."/>
            <person name="Venkata Ramana C."/>
        </authorList>
    </citation>
    <scope>NUCLEOTIDE SEQUENCE [LARGE SCALE GENOMIC DNA]</scope>
    <source>
        <strain evidence="1 2">JC645</strain>
    </source>
</reference>
<proteinExistence type="predicted"/>
<accession>A0A5M6DCX0</accession>